<evidence type="ECO:0000313" key="1">
    <source>
        <dbReference type="EMBL" id="PBK71767.1"/>
    </source>
</evidence>
<reference evidence="2" key="1">
    <citation type="journal article" date="2017" name="Nat. Ecol. Evol.">
        <title>Genome expansion and lineage-specific genetic innovations in the forest pathogenic fungi Armillaria.</title>
        <authorList>
            <person name="Sipos G."/>
            <person name="Prasanna A.N."/>
            <person name="Walter M.C."/>
            <person name="O'Connor E."/>
            <person name="Balint B."/>
            <person name="Krizsan K."/>
            <person name="Kiss B."/>
            <person name="Hess J."/>
            <person name="Varga T."/>
            <person name="Slot J."/>
            <person name="Riley R."/>
            <person name="Boka B."/>
            <person name="Rigling D."/>
            <person name="Barry K."/>
            <person name="Lee J."/>
            <person name="Mihaltcheva S."/>
            <person name="LaButti K."/>
            <person name="Lipzen A."/>
            <person name="Waldron R."/>
            <person name="Moloney N.M."/>
            <person name="Sperisen C."/>
            <person name="Kredics L."/>
            <person name="Vagvoelgyi C."/>
            <person name="Patrignani A."/>
            <person name="Fitzpatrick D."/>
            <person name="Nagy I."/>
            <person name="Doyle S."/>
            <person name="Anderson J.B."/>
            <person name="Grigoriev I.V."/>
            <person name="Gueldener U."/>
            <person name="Muensterkoetter M."/>
            <person name="Nagy L.G."/>
        </authorList>
    </citation>
    <scope>NUCLEOTIDE SEQUENCE [LARGE SCALE GENOMIC DNA]</scope>
    <source>
        <strain evidence="2">28-4</strain>
    </source>
</reference>
<dbReference type="EMBL" id="KZ293423">
    <property type="protein sequence ID" value="PBK71767.1"/>
    <property type="molecule type" value="Genomic_DNA"/>
</dbReference>
<feature type="non-terminal residue" evidence="1">
    <location>
        <position position="1"/>
    </location>
</feature>
<accession>A0A2H3C4M9</accession>
<sequence>KWEEMDGKVQTQIELTLSDMQMIHIMGAITAAEMWKQLKLVKEARNFILLPLFVSYCC</sequence>
<organism evidence="1 2">
    <name type="scientific">Armillaria solidipes</name>
    <dbReference type="NCBI Taxonomy" id="1076256"/>
    <lineage>
        <taxon>Eukaryota</taxon>
        <taxon>Fungi</taxon>
        <taxon>Dikarya</taxon>
        <taxon>Basidiomycota</taxon>
        <taxon>Agaricomycotina</taxon>
        <taxon>Agaricomycetes</taxon>
        <taxon>Agaricomycetidae</taxon>
        <taxon>Agaricales</taxon>
        <taxon>Marasmiineae</taxon>
        <taxon>Physalacriaceae</taxon>
        <taxon>Armillaria</taxon>
    </lineage>
</organism>
<proteinExistence type="predicted"/>
<evidence type="ECO:0000313" key="2">
    <source>
        <dbReference type="Proteomes" id="UP000218334"/>
    </source>
</evidence>
<keyword evidence="2" id="KW-1185">Reference proteome</keyword>
<name>A0A2H3C4M9_9AGAR</name>
<gene>
    <name evidence="1" type="ORF">ARMSODRAFT_1072250</name>
</gene>
<dbReference type="AlphaFoldDB" id="A0A2H3C4M9"/>
<protein>
    <submittedName>
        <fullName evidence="1">Uncharacterized protein</fullName>
    </submittedName>
</protein>
<dbReference type="Proteomes" id="UP000218334">
    <property type="component" value="Unassembled WGS sequence"/>
</dbReference>
<dbReference type="STRING" id="1076256.A0A2H3C4M9"/>